<feature type="signal peptide" evidence="10">
    <location>
        <begin position="1"/>
        <end position="24"/>
    </location>
</feature>
<dbReference type="GO" id="GO:0004252">
    <property type="term" value="F:serine-type endopeptidase activity"/>
    <property type="evidence" value="ECO:0007669"/>
    <property type="project" value="UniProtKB-UniRule"/>
</dbReference>
<dbReference type="PRINTS" id="PR00723">
    <property type="entry name" value="SUBTILISIN"/>
</dbReference>
<dbReference type="Pfam" id="PF00082">
    <property type="entry name" value="Peptidase_S8"/>
    <property type="match status" value="1"/>
</dbReference>
<feature type="active site" description="Charge relay system" evidence="7 8">
    <location>
        <position position="191"/>
    </location>
</feature>
<evidence type="ECO:0000313" key="13">
    <source>
        <dbReference type="EMBL" id="NDL58362.1"/>
    </source>
</evidence>
<evidence type="ECO:0000256" key="2">
    <source>
        <dbReference type="ARBA" id="ARBA00022512"/>
    </source>
</evidence>
<dbReference type="PANTHER" id="PTHR43806:SF11">
    <property type="entry name" value="CEREVISIN-RELATED"/>
    <property type="match status" value="1"/>
</dbReference>
<feature type="chain" id="PRO_5029450504" evidence="10">
    <location>
        <begin position="25"/>
        <end position="1046"/>
    </location>
</feature>
<dbReference type="SUPFAM" id="SSF52743">
    <property type="entry name" value="Subtilisin-like"/>
    <property type="match status" value="1"/>
</dbReference>
<dbReference type="Gene3D" id="2.60.40.1710">
    <property type="entry name" value="Subtilisin-like superfamily"/>
    <property type="match status" value="1"/>
</dbReference>
<keyword evidence="5 8" id="KW-0378">Hydrolase</keyword>
<dbReference type="GO" id="GO:0006508">
    <property type="term" value="P:proteolysis"/>
    <property type="evidence" value="ECO:0007669"/>
    <property type="project" value="UniProtKB-KW"/>
</dbReference>
<keyword evidence="14" id="KW-1185">Reference proteome</keyword>
<dbReference type="InterPro" id="IPR034213">
    <property type="entry name" value="S8_Vpr-like"/>
</dbReference>
<gene>
    <name evidence="13" type="ORF">F7O44_14935</name>
</gene>
<comment type="caution">
    <text evidence="13">The sequence shown here is derived from an EMBL/GenBank/DDBJ whole genome shotgun (WGS) entry which is preliminary data.</text>
</comment>
<dbReference type="InterPro" id="IPR023827">
    <property type="entry name" value="Peptidase_S8_Asp-AS"/>
</dbReference>
<evidence type="ECO:0000256" key="6">
    <source>
        <dbReference type="ARBA" id="ARBA00022825"/>
    </source>
</evidence>
<dbReference type="PROSITE" id="PS51892">
    <property type="entry name" value="SUBTILASE"/>
    <property type="match status" value="1"/>
</dbReference>
<evidence type="ECO:0000256" key="9">
    <source>
        <dbReference type="RuleBase" id="RU003355"/>
    </source>
</evidence>
<dbReference type="InterPro" id="IPR036852">
    <property type="entry name" value="Peptidase_S8/S53_dom_sf"/>
</dbReference>
<dbReference type="PROSITE" id="PS00136">
    <property type="entry name" value="SUBTILASE_ASP"/>
    <property type="match status" value="1"/>
</dbReference>
<evidence type="ECO:0000259" key="11">
    <source>
        <dbReference type="Pfam" id="PF00082"/>
    </source>
</evidence>
<keyword evidence="3 8" id="KW-0645">Protease</keyword>
<accession>A0A7K3M636</accession>
<organism evidence="13 14">
    <name type="scientific">Phytoactinopolyspora mesophila</name>
    <dbReference type="NCBI Taxonomy" id="2650750"/>
    <lineage>
        <taxon>Bacteria</taxon>
        <taxon>Bacillati</taxon>
        <taxon>Actinomycetota</taxon>
        <taxon>Actinomycetes</taxon>
        <taxon>Jiangellales</taxon>
        <taxon>Jiangellaceae</taxon>
        <taxon>Phytoactinopolyspora</taxon>
    </lineage>
</organism>
<dbReference type="PANTHER" id="PTHR43806">
    <property type="entry name" value="PEPTIDASE S8"/>
    <property type="match status" value="1"/>
</dbReference>
<evidence type="ECO:0000313" key="14">
    <source>
        <dbReference type="Proteomes" id="UP000460435"/>
    </source>
</evidence>
<name>A0A7K3M636_9ACTN</name>
<feature type="domain" description="PA" evidence="12">
    <location>
        <begin position="425"/>
        <end position="514"/>
    </location>
</feature>
<evidence type="ECO:0000256" key="1">
    <source>
        <dbReference type="ARBA" id="ARBA00011073"/>
    </source>
</evidence>
<proteinExistence type="inferred from homology"/>
<keyword evidence="6 8" id="KW-0720">Serine protease</keyword>
<feature type="active site" description="Charge relay system" evidence="7 8">
    <location>
        <position position="581"/>
    </location>
</feature>
<dbReference type="Gene3D" id="3.40.50.200">
    <property type="entry name" value="Peptidase S8/S53 domain"/>
    <property type="match status" value="1"/>
</dbReference>
<dbReference type="PROSITE" id="PS00138">
    <property type="entry name" value="SUBTILASE_SER"/>
    <property type="match status" value="1"/>
</dbReference>
<dbReference type="Proteomes" id="UP000460435">
    <property type="component" value="Unassembled WGS sequence"/>
</dbReference>
<dbReference type="InterPro" id="IPR023828">
    <property type="entry name" value="Peptidase_S8_Ser-AS"/>
</dbReference>
<evidence type="ECO:0000256" key="10">
    <source>
        <dbReference type="SAM" id="SignalP"/>
    </source>
</evidence>
<dbReference type="Gene3D" id="3.50.30.30">
    <property type="match status" value="1"/>
</dbReference>
<dbReference type="InterPro" id="IPR050131">
    <property type="entry name" value="Peptidase_S8_subtilisin-like"/>
</dbReference>
<protein>
    <submittedName>
        <fullName evidence="13">S8 family serine peptidase</fullName>
    </submittedName>
</protein>
<evidence type="ECO:0000256" key="5">
    <source>
        <dbReference type="ARBA" id="ARBA00022801"/>
    </source>
</evidence>
<dbReference type="EMBL" id="WLZY01000005">
    <property type="protein sequence ID" value="NDL58362.1"/>
    <property type="molecule type" value="Genomic_DNA"/>
</dbReference>
<evidence type="ECO:0000256" key="8">
    <source>
        <dbReference type="PROSITE-ProRule" id="PRU01240"/>
    </source>
</evidence>
<feature type="domain" description="Peptidase S8/S53" evidence="11">
    <location>
        <begin position="182"/>
        <end position="614"/>
    </location>
</feature>
<reference evidence="13 14" key="1">
    <citation type="submission" date="2019-11" db="EMBL/GenBank/DDBJ databases">
        <authorList>
            <person name="Li X.-J."/>
            <person name="Feng X.-M."/>
        </authorList>
    </citation>
    <scope>NUCLEOTIDE SEQUENCE [LARGE SCALE GENOMIC DNA]</scope>
    <source>
        <strain evidence="13 14">XMNu-373</strain>
    </source>
</reference>
<evidence type="ECO:0000256" key="7">
    <source>
        <dbReference type="PIRSR" id="PIRSR615500-1"/>
    </source>
</evidence>
<comment type="similarity">
    <text evidence="1 8 9">Belongs to the peptidase S8 family.</text>
</comment>
<dbReference type="InterPro" id="IPR003137">
    <property type="entry name" value="PA_domain"/>
</dbReference>
<keyword evidence="2" id="KW-0964">Secreted</keyword>
<evidence type="ECO:0000256" key="3">
    <source>
        <dbReference type="ARBA" id="ARBA00022670"/>
    </source>
</evidence>
<dbReference type="RefSeq" id="WP_162451080.1">
    <property type="nucleotide sequence ID" value="NZ_WLZY01000005.1"/>
</dbReference>
<keyword evidence="2" id="KW-0134">Cell wall</keyword>
<dbReference type="InterPro" id="IPR000209">
    <property type="entry name" value="Peptidase_S8/S53_dom"/>
</dbReference>
<evidence type="ECO:0000256" key="4">
    <source>
        <dbReference type="ARBA" id="ARBA00022729"/>
    </source>
</evidence>
<feature type="active site" description="Charge relay system" evidence="7 8">
    <location>
        <position position="267"/>
    </location>
</feature>
<evidence type="ECO:0000259" key="12">
    <source>
        <dbReference type="Pfam" id="PF02225"/>
    </source>
</evidence>
<sequence>MVRRLVVALASLGLIASGATSVVAQEDTQRLDRSLTEHLEDLKLDAAVTASEAEVAGKLDPALVDATGTELVSIQLSEDPVASVAAANGSRNQQRAQKAAVERQQEDVLGVIASRDHAATQVASVSGALNAVMVDVDAEILAAIAEDERVLSIARVIDYEKALTETVPYIGGDKVHDAGFDGSGIRVAVLDSGIDYTHANLGGEGTVEAYEAAYGTSPDDPRNTQRNGLFPTEKVVEGYDFVGEFWVGGAPAEDLNPNPDPIDGEGHGTNVADIVGGENGVAPGVELYAGKVCATLDSACSGVALMQAMDWVLDPYGTGDTSDPVHIVNMSLGASYGQHFDNQLSQAVENVAGLDVLVVAASGNSSDRPFITSTPAAAPSALSVAQTHVPSDILPVLEVVSPEAIAGQYGAIFQPWSQPLEELIEGPLQYADGAGGNLLGCEPFEPGSLEGLVVLVDRGECNFSLKISHISQAGGMAGIIGLVTPEAPFTTGDGGDRPIDIPGFMIGMDENNALKSHLDDGVVVRFDPDDGAPLVGHVVGSSSRGPTMLTSVIKPEIAAPGASVSAVAGTGDEERPFGGTSGATPMVSGAAALLMHAYPERDSMQIKSTLINTGETDIRNAHELLGGGLAPIARIGGGEVRVDRALEAEAAAWVPEQRSAALSFGFHEIHQRRTSMTETVQVTNLSDRRITYDVTSSFRFDNDEANGAVSVRAPSKVTVPAGRSRDVRVRIDIDGSKLRDWELNSGALGADGQAITDMEYDGYLTFTEAGHEQNTLHVPWHILPRQSGNVRETSIRDGYRLVNSGVGDAPVETYSLIASSERQEPGGPGQGMPTPDFRHIGVATSPVPAGFCSAEESFVMTFAVNTWERQTHANAPASFQFWLDTNQDGDPDYVVLNRDLSFSGFADGRNATFVVDLSTGAAEAWFLTDHDTNSANTVLPFCGEQIGMNAEDAGDPMDVTALATDFYFGGPGDEIDGITLAPMGERFVGVFGDGAVGSGTVPGRGRETLEVVDAGEGPNTTETGLLLLYRNGAPGLGEATALDLVD</sequence>
<dbReference type="AlphaFoldDB" id="A0A7K3M636"/>
<dbReference type="CDD" id="cd07474">
    <property type="entry name" value="Peptidases_S8_subtilisin_Vpr-like"/>
    <property type="match status" value="1"/>
</dbReference>
<dbReference type="Pfam" id="PF02225">
    <property type="entry name" value="PA"/>
    <property type="match status" value="1"/>
</dbReference>
<dbReference type="InterPro" id="IPR015500">
    <property type="entry name" value="Peptidase_S8_subtilisin-rel"/>
</dbReference>
<keyword evidence="4 10" id="KW-0732">Signal</keyword>